<evidence type="ECO:0008006" key="2">
    <source>
        <dbReference type="Google" id="ProtNLM"/>
    </source>
</evidence>
<gene>
    <name evidence="1" type="ORF">METZ01_LOCUS159126</name>
</gene>
<protein>
    <recommendedName>
        <fullName evidence="2">DUF5723 domain-containing protein</fullName>
    </recommendedName>
</protein>
<organism evidence="1">
    <name type="scientific">marine metagenome</name>
    <dbReference type="NCBI Taxonomy" id="408172"/>
    <lineage>
        <taxon>unclassified sequences</taxon>
        <taxon>metagenomes</taxon>
        <taxon>ecological metagenomes</taxon>
    </lineage>
</organism>
<proteinExistence type="predicted"/>
<evidence type="ECO:0000313" key="1">
    <source>
        <dbReference type="EMBL" id="SVB06272.1"/>
    </source>
</evidence>
<dbReference type="EMBL" id="UINC01027288">
    <property type="protein sequence ID" value="SVB06272.1"/>
    <property type="molecule type" value="Genomic_DNA"/>
</dbReference>
<dbReference type="AlphaFoldDB" id="A0A382AYZ9"/>
<accession>A0A382AYZ9</accession>
<sequence length="302" mass="32062">MTNRILLTLFVTALPLAGQTREYGPVSLELPRSTRAMAMGGAFQLTDPGSDGIFYNPSLLVEDTRFGLSRTSFNSEATFLTMSASTGWWGGGVGLGLQALSYTTNAVNVREILNAEEDLLTSGQQAASELVATVGYSRSIGDLSWGISAKTVEHRLEGTKDLAGAVDLGVSVLIGRFRVGLAAQHFGTNLHMGESTLDLANQVTAGASFQRWIVGPFDLGASAALSREADGTVTPALGGEIAWWPVVGRTFTGWIGIRPVENGPSPQLTFGGAFYGDALGVEYAFQDFGSFGNAHRFGINWR</sequence>
<name>A0A382AYZ9_9ZZZZ</name>
<reference evidence="1" key="1">
    <citation type="submission" date="2018-05" db="EMBL/GenBank/DDBJ databases">
        <authorList>
            <person name="Lanie J.A."/>
            <person name="Ng W.-L."/>
            <person name="Kazmierczak K.M."/>
            <person name="Andrzejewski T.M."/>
            <person name="Davidsen T.M."/>
            <person name="Wayne K.J."/>
            <person name="Tettelin H."/>
            <person name="Glass J.I."/>
            <person name="Rusch D."/>
            <person name="Podicherti R."/>
            <person name="Tsui H.-C.T."/>
            <person name="Winkler M.E."/>
        </authorList>
    </citation>
    <scope>NUCLEOTIDE SEQUENCE</scope>
</reference>